<gene>
    <name evidence="13" type="ORF">CCR75_002313</name>
</gene>
<evidence type="ECO:0000256" key="2">
    <source>
        <dbReference type="ARBA" id="ARBA00022723"/>
    </source>
</evidence>
<accession>A0A976FI18</accession>
<dbReference type="EMBL" id="SHOA02000014">
    <property type="protein sequence ID" value="TDH67130.1"/>
    <property type="molecule type" value="Genomic_DNA"/>
</dbReference>
<evidence type="ECO:0000256" key="3">
    <source>
        <dbReference type="ARBA" id="ARBA00022771"/>
    </source>
</evidence>
<dbReference type="KEGG" id="blac:94346081"/>
<comment type="subcellular location">
    <subcellularLocation>
        <location evidence="1">Nucleus</location>
    </subcellularLocation>
</comment>
<dbReference type="Pfam" id="PF14570">
    <property type="entry name" value="zf-RING_4"/>
    <property type="match status" value="1"/>
</dbReference>
<keyword evidence="7" id="KW-0539">Nucleus</keyword>
<dbReference type="CDD" id="cd12438">
    <property type="entry name" value="RRM_CNOT4"/>
    <property type="match status" value="1"/>
</dbReference>
<proteinExistence type="predicted"/>
<dbReference type="Gene3D" id="3.30.70.330">
    <property type="match status" value="1"/>
</dbReference>
<dbReference type="InterPro" id="IPR039780">
    <property type="entry name" value="Mot2"/>
</dbReference>
<reference evidence="13 14" key="1">
    <citation type="journal article" date="2021" name="Genome Biol.">
        <title>AFLAP: assembly-free linkage analysis pipeline using k-mers from genome sequencing data.</title>
        <authorList>
            <person name="Fletcher K."/>
            <person name="Zhang L."/>
            <person name="Gil J."/>
            <person name="Han R."/>
            <person name="Cavanaugh K."/>
            <person name="Michelmore R."/>
        </authorList>
    </citation>
    <scope>NUCLEOTIDE SEQUENCE [LARGE SCALE GENOMIC DNA]</scope>
    <source>
        <strain evidence="13 14">SF5</strain>
    </source>
</reference>
<keyword evidence="14" id="KW-1185">Reference proteome</keyword>
<organism evidence="13 14">
    <name type="scientific">Bremia lactucae</name>
    <name type="common">Lettuce downy mildew</name>
    <dbReference type="NCBI Taxonomy" id="4779"/>
    <lineage>
        <taxon>Eukaryota</taxon>
        <taxon>Sar</taxon>
        <taxon>Stramenopiles</taxon>
        <taxon>Oomycota</taxon>
        <taxon>Peronosporomycetes</taxon>
        <taxon>Peronosporales</taxon>
        <taxon>Peronosporaceae</taxon>
        <taxon>Bremia</taxon>
    </lineage>
</organism>
<dbReference type="SUPFAM" id="SSF54928">
    <property type="entry name" value="RNA-binding domain, RBD"/>
    <property type="match status" value="1"/>
</dbReference>
<dbReference type="CDD" id="cd16618">
    <property type="entry name" value="mRING-HC-C4C4_CNOT4"/>
    <property type="match status" value="1"/>
</dbReference>
<dbReference type="InterPro" id="IPR034261">
    <property type="entry name" value="CNOT4_RRM"/>
</dbReference>
<dbReference type="InterPro" id="IPR001841">
    <property type="entry name" value="Znf_RING"/>
</dbReference>
<keyword evidence="2 9" id="KW-0479">Metal-binding</keyword>
<feature type="domain" description="RING-type" evidence="10">
    <location>
        <begin position="11"/>
        <end position="54"/>
    </location>
</feature>
<dbReference type="SMART" id="SM00361">
    <property type="entry name" value="RRM_1"/>
    <property type="match status" value="1"/>
</dbReference>
<evidence type="ECO:0000256" key="6">
    <source>
        <dbReference type="ARBA" id="ARBA00023054"/>
    </source>
</evidence>
<dbReference type="Pfam" id="PF00076">
    <property type="entry name" value="RRM_1"/>
    <property type="match status" value="1"/>
</dbReference>
<protein>
    <recommendedName>
        <fullName evidence="15">CCR4-NOT transcription complex subunit 4</fullName>
    </recommendedName>
</protein>
<evidence type="ECO:0000256" key="1">
    <source>
        <dbReference type="ARBA" id="ARBA00004123"/>
    </source>
</evidence>
<feature type="domain" description="RRM" evidence="11">
    <location>
        <begin position="112"/>
        <end position="196"/>
    </location>
</feature>
<name>A0A976FI18_BRELC</name>
<keyword evidence="5 8" id="KW-0694">RNA-binding</keyword>
<dbReference type="SUPFAM" id="SSF57850">
    <property type="entry name" value="RING/U-box"/>
    <property type="match status" value="1"/>
</dbReference>
<evidence type="ECO:0000313" key="13">
    <source>
        <dbReference type="EMBL" id="TDH67130.1"/>
    </source>
</evidence>
<dbReference type="InterPro" id="IPR013083">
    <property type="entry name" value="Znf_RING/FYVE/PHD"/>
</dbReference>
<keyword evidence="3 9" id="KW-0863">Zinc-finger</keyword>
<evidence type="ECO:0000259" key="10">
    <source>
        <dbReference type="PROSITE" id="PS50089"/>
    </source>
</evidence>
<dbReference type="PROSITE" id="PS50102">
    <property type="entry name" value="RRM"/>
    <property type="match status" value="1"/>
</dbReference>
<dbReference type="Proteomes" id="UP000294530">
    <property type="component" value="Unassembled WGS sequence"/>
</dbReference>
<dbReference type="InterPro" id="IPR012677">
    <property type="entry name" value="Nucleotide-bd_a/b_plait_sf"/>
</dbReference>
<dbReference type="GO" id="GO:0003723">
    <property type="term" value="F:RNA binding"/>
    <property type="evidence" value="ECO:0007669"/>
    <property type="project" value="UniProtKB-UniRule"/>
</dbReference>
<comment type="caution">
    <text evidence="13">The sequence shown here is derived from an EMBL/GenBank/DDBJ whole genome shotgun (WGS) entry which is preliminary data.</text>
</comment>
<dbReference type="InterPro" id="IPR000571">
    <property type="entry name" value="Znf_CCCH"/>
</dbReference>
<evidence type="ECO:0008006" key="15">
    <source>
        <dbReference type="Google" id="ProtNLM"/>
    </source>
</evidence>
<dbReference type="InterPro" id="IPR003954">
    <property type="entry name" value="RRM_euk-type"/>
</dbReference>
<dbReference type="RefSeq" id="XP_067816629.1">
    <property type="nucleotide sequence ID" value="XM_067960410.1"/>
</dbReference>
<dbReference type="GO" id="GO:0004842">
    <property type="term" value="F:ubiquitin-protein transferase activity"/>
    <property type="evidence" value="ECO:0007669"/>
    <property type="project" value="InterPro"/>
</dbReference>
<evidence type="ECO:0000256" key="7">
    <source>
        <dbReference type="ARBA" id="ARBA00023242"/>
    </source>
</evidence>
<evidence type="ECO:0000313" key="14">
    <source>
        <dbReference type="Proteomes" id="UP000294530"/>
    </source>
</evidence>
<dbReference type="PANTHER" id="PTHR12603:SF0">
    <property type="entry name" value="CCR4-NOT TRANSCRIPTION COMPLEX SUBUNIT 4"/>
    <property type="match status" value="1"/>
</dbReference>
<dbReference type="GeneID" id="94346081"/>
<dbReference type="GO" id="GO:0005634">
    <property type="term" value="C:nucleus"/>
    <property type="evidence" value="ECO:0007669"/>
    <property type="project" value="UniProtKB-SubCell"/>
</dbReference>
<dbReference type="PROSITE" id="PS50089">
    <property type="entry name" value="ZF_RING_2"/>
    <property type="match status" value="1"/>
</dbReference>
<keyword evidence="6" id="KW-0175">Coiled coil</keyword>
<evidence type="ECO:0000256" key="8">
    <source>
        <dbReference type="PROSITE-ProRule" id="PRU00176"/>
    </source>
</evidence>
<dbReference type="OrthoDB" id="1923159at2759"/>
<dbReference type="InterPro" id="IPR039515">
    <property type="entry name" value="NOT4_mRING-HC-C4C4"/>
</dbReference>
<sequence>MADYNDEPECCPLCMEELDLTDQTFNACPCGYQVCLWCWHQIKNEYNGLCPACRQPYAELSKQKNPLDRDEVVRRTKQRKLKEKNDRRSAAQAKTVLGSRKSLQNVRVMQRNLVYVIGLPVPYAEEELLRSNACFGQYGKIVKAVVNKSHLNTDRANATASAYITFAQKEDALCCILAIDGFYLDKCLLRASFGTTKYCNFFLRNMPCNNSECLYLHELGHDDDSFTKEEMQSALHSGKAAFRDVSVPQELMQEREGTCFPPPQRPILLSRPSQERALSPARATDLIHSHCEDPFGDRQRHAQSVAAISKLRQDAGDNDTDTQQKLVHRTSTKCTRGTDSLIRGHSYSNIVAGGASNNTLQSTISGGVESSTLDDSIILNRPPLRMETSWKEEKTHAMDAVLGPLEALKLATGSSTEPPAWAKPFPTPAVSTIETHDVDLTPNLGGFNPFGLGFENTSRSDDVWGPSSPSERHLHSTLLTTSAMAESVTTSSSFASIDAIFSQRNKSSEALAGLLGVTLSPNPLAQSGVLVPPLKDAHTSRFSFANISDSGIPPPSARYELLNGTTVINGPPFSGFEASGDLQGVPSSSSGCISTEHSVFSPVKTPQHVSPRPLRDPIPSDLSHNTLPLSNGSRTFHTEVGGLAFLQQMLPNVNISFGGDYSSPSGAISSHVNATTALDCRENTGYGLGTSRRLFERSQSASEALDSSDAWSNEKLGDGGLLSTRRASSGSTCYDSTCTGFSSPFDELNAGNFMTSHSRESDRLRSDFSGDAFSHPGSLINN</sequence>
<dbReference type="GO" id="GO:0008270">
    <property type="term" value="F:zinc ion binding"/>
    <property type="evidence" value="ECO:0007669"/>
    <property type="project" value="UniProtKB-KW"/>
</dbReference>
<evidence type="ECO:0000256" key="5">
    <source>
        <dbReference type="ARBA" id="ARBA00022884"/>
    </source>
</evidence>
<evidence type="ECO:0000256" key="4">
    <source>
        <dbReference type="ARBA" id="ARBA00022833"/>
    </source>
</evidence>
<evidence type="ECO:0000259" key="12">
    <source>
        <dbReference type="PROSITE" id="PS50103"/>
    </source>
</evidence>
<keyword evidence="4 9" id="KW-0862">Zinc</keyword>
<dbReference type="GO" id="GO:0016567">
    <property type="term" value="P:protein ubiquitination"/>
    <property type="evidence" value="ECO:0007669"/>
    <property type="project" value="TreeGrafter"/>
</dbReference>
<feature type="zinc finger region" description="C3H1-type" evidence="9">
    <location>
        <begin position="193"/>
        <end position="220"/>
    </location>
</feature>
<dbReference type="InterPro" id="IPR035979">
    <property type="entry name" value="RBD_domain_sf"/>
</dbReference>
<dbReference type="PANTHER" id="PTHR12603">
    <property type="entry name" value="CCR4-NOT TRANSCRIPTION COMPLEX RELATED"/>
    <property type="match status" value="1"/>
</dbReference>
<dbReference type="PROSITE" id="PS50103">
    <property type="entry name" value="ZF_C3H1"/>
    <property type="match status" value="1"/>
</dbReference>
<evidence type="ECO:0000256" key="9">
    <source>
        <dbReference type="PROSITE-ProRule" id="PRU00723"/>
    </source>
</evidence>
<dbReference type="Gene3D" id="3.30.40.10">
    <property type="entry name" value="Zinc/RING finger domain, C3HC4 (zinc finger)"/>
    <property type="match status" value="1"/>
</dbReference>
<dbReference type="GO" id="GO:0030014">
    <property type="term" value="C:CCR4-NOT complex"/>
    <property type="evidence" value="ECO:0007669"/>
    <property type="project" value="InterPro"/>
</dbReference>
<dbReference type="FunFam" id="3.30.40.10:FF:000006">
    <property type="entry name" value="CCR4-NOT transcription complex subunit 4"/>
    <property type="match status" value="1"/>
</dbReference>
<evidence type="ECO:0000259" key="11">
    <source>
        <dbReference type="PROSITE" id="PS50102"/>
    </source>
</evidence>
<dbReference type="InterPro" id="IPR000504">
    <property type="entry name" value="RRM_dom"/>
</dbReference>
<feature type="domain" description="C3H1-type" evidence="12">
    <location>
        <begin position="193"/>
        <end position="220"/>
    </location>
</feature>
<dbReference type="AlphaFoldDB" id="A0A976FI18"/>